<keyword evidence="2" id="KW-1185">Reference proteome</keyword>
<dbReference type="SUPFAM" id="SSF54001">
    <property type="entry name" value="Cysteine proteinases"/>
    <property type="match status" value="1"/>
</dbReference>
<dbReference type="GO" id="GO:0000224">
    <property type="term" value="F:peptide-N4-(N-acetyl-beta-glucosaminyl)asparagine amidase activity"/>
    <property type="evidence" value="ECO:0007669"/>
    <property type="project" value="TreeGrafter"/>
</dbReference>
<evidence type="ECO:0000313" key="2">
    <source>
        <dbReference type="Proteomes" id="UP000740926"/>
    </source>
</evidence>
<name>A0A9P6ZC41_9FUNG</name>
<evidence type="ECO:0000313" key="1">
    <source>
        <dbReference type="EMBL" id="KAG1574931.1"/>
    </source>
</evidence>
<organism evidence="1 2">
    <name type="scientific">Rhizopus delemar</name>
    <dbReference type="NCBI Taxonomy" id="936053"/>
    <lineage>
        <taxon>Eukaryota</taxon>
        <taxon>Fungi</taxon>
        <taxon>Fungi incertae sedis</taxon>
        <taxon>Mucoromycota</taxon>
        <taxon>Mucoromycotina</taxon>
        <taxon>Mucoromycetes</taxon>
        <taxon>Mucorales</taxon>
        <taxon>Mucorineae</taxon>
        <taxon>Rhizopodaceae</taxon>
        <taxon>Rhizopus</taxon>
    </lineage>
</organism>
<protein>
    <submittedName>
        <fullName evidence="1">Uncharacterized protein</fullName>
    </submittedName>
</protein>
<reference evidence="1 2" key="1">
    <citation type="journal article" date="2020" name="Microb. Genom.">
        <title>Genetic diversity of clinical and environmental Mucorales isolates obtained from an investigation of mucormycosis cases among solid organ transplant recipients.</title>
        <authorList>
            <person name="Nguyen M.H."/>
            <person name="Kaul D."/>
            <person name="Muto C."/>
            <person name="Cheng S.J."/>
            <person name="Richter R.A."/>
            <person name="Bruno V.M."/>
            <person name="Liu G."/>
            <person name="Beyhan S."/>
            <person name="Sundermann A.J."/>
            <person name="Mounaud S."/>
            <person name="Pasculle A.W."/>
            <person name="Nierman W.C."/>
            <person name="Driscoll E."/>
            <person name="Cumbie R."/>
            <person name="Clancy C.J."/>
            <person name="Dupont C.L."/>
        </authorList>
    </citation>
    <scope>NUCLEOTIDE SEQUENCE [LARGE SCALE GENOMIC DNA]</scope>
    <source>
        <strain evidence="1 2">GL24</strain>
    </source>
</reference>
<dbReference type="Gene3D" id="3.10.620.30">
    <property type="match status" value="1"/>
</dbReference>
<gene>
    <name evidence="1" type="ORF">G6F50_001549</name>
</gene>
<comment type="caution">
    <text evidence="1">The sequence shown here is derived from an EMBL/GenBank/DDBJ whole genome shotgun (WGS) entry which is preliminary data.</text>
</comment>
<dbReference type="InterPro" id="IPR038765">
    <property type="entry name" value="Papain-like_cys_pep_sf"/>
</dbReference>
<dbReference type="GO" id="GO:0006516">
    <property type="term" value="P:glycoprotein catabolic process"/>
    <property type="evidence" value="ECO:0007669"/>
    <property type="project" value="TreeGrafter"/>
</dbReference>
<dbReference type="PANTHER" id="PTHR12143:SF19">
    <property type="entry name" value="PEPTIDE-N(4)-(N-ACETYL-BETA-GLUCOSAMINYL)ASPARAGINE AMIDASE"/>
    <property type="match status" value="1"/>
</dbReference>
<dbReference type="Gene3D" id="2.20.25.10">
    <property type="match status" value="1"/>
</dbReference>
<dbReference type="PANTHER" id="PTHR12143">
    <property type="entry name" value="PEPTIDE N-GLYCANASE PNGASE -RELATED"/>
    <property type="match status" value="1"/>
</dbReference>
<dbReference type="GO" id="GO:0005634">
    <property type="term" value="C:nucleus"/>
    <property type="evidence" value="ECO:0007669"/>
    <property type="project" value="TreeGrafter"/>
</dbReference>
<dbReference type="InterPro" id="IPR050883">
    <property type="entry name" value="PNGase"/>
</dbReference>
<dbReference type="Proteomes" id="UP000740926">
    <property type="component" value="Unassembled WGS sequence"/>
</dbReference>
<dbReference type="AlphaFoldDB" id="A0A9P6ZC41"/>
<dbReference type="EMBL" id="JAANIU010000129">
    <property type="protein sequence ID" value="KAG1574931.1"/>
    <property type="molecule type" value="Genomic_DNA"/>
</dbReference>
<sequence length="140" mass="16651">MEDTAYHITEQCFSLLKKRIQYRNKPFLKQLETNGLVVFKYEDPSLLEYALDVIPLQRLYEEASPEPSIEDNVIKRLLHWFKNEFFTWVNNPPCHHCGHTDTRWESNLEPTDDDKTYGAFTVEGFRCLACASQVRFPRYR</sequence>
<proteinExistence type="predicted"/>
<accession>A0A9P6ZC41</accession>
<dbReference type="GO" id="GO:0005829">
    <property type="term" value="C:cytosol"/>
    <property type="evidence" value="ECO:0007669"/>
    <property type="project" value="TreeGrafter"/>
</dbReference>